<name>A0A3Q7I5L1_SOLLC</name>
<evidence type="ECO:0000313" key="2">
    <source>
        <dbReference type="EnsemblPlants" id="Solyc09g074667.1.1"/>
    </source>
</evidence>
<evidence type="ECO:0000313" key="3">
    <source>
        <dbReference type="Proteomes" id="UP000004994"/>
    </source>
</evidence>
<proteinExistence type="predicted"/>
<accession>A0A3Q7I5L1</accession>
<protein>
    <recommendedName>
        <fullName evidence="1">Reverse transcriptase zinc-binding domain-containing protein</fullName>
    </recommendedName>
</protein>
<dbReference type="InterPro" id="IPR026960">
    <property type="entry name" value="RVT-Znf"/>
</dbReference>
<dbReference type="Pfam" id="PF13966">
    <property type="entry name" value="zf-RVT"/>
    <property type="match status" value="1"/>
</dbReference>
<dbReference type="Proteomes" id="UP000004994">
    <property type="component" value="Chromosome 9"/>
</dbReference>
<feature type="domain" description="Reverse transcriptase zinc-binding" evidence="1">
    <location>
        <begin position="84"/>
        <end position="173"/>
    </location>
</feature>
<sequence>MKSIQFTNRKSSHGPWKSVDRFKVGFAKDVGETVVKYYKNFFTAENVTKDQTVMEMEAIVNQHISITSNIDDKPFWTCNDTGKFTISTAWELIREKNPISQFDSKIWLSKVLFKLNFLTWRAINNKLPTEDKISRLEINIVSICCCCAGVNRRPIGKSAEHIFFSGYFAEQIWSFYAEALGINPRTTSLRSLSNSF</sequence>
<reference evidence="2" key="2">
    <citation type="submission" date="2019-01" db="UniProtKB">
        <authorList>
            <consortium name="EnsemblPlants"/>
        </authorList>
    </citation>
    <scope>IDENTIFICATION</scope>
    <source>
        <strain evidence="2">cv. Heinz 1706</strain>
    </source>
</reference>
<keyword evidence="3" id="KW-1185">Reference proteome</keyword>
<evidence type="ECO:0000259" key="1">
    <source>
        <dbReference type="Pfam" id="PF13966"/>
    </source>
</evidence>
<dbReference type="EnsemblPlants" id="Solyc09g074667.1.1">
    <property type="protein sequence ID" value="Solyc09g074667.1.1"/>
    <property type="gene ID" value="Solyc09g074667.1"/>
</dbReference>
<dbReference type="Gramene" id="Solyc09g074667.1.1">
    <property type="protein sequence ID" value="Solyc09g074667.1.1"/>
    <property type="gene ID" value="Solyc09g074667.1"/>
</dbReference>
<reference evidence="2" key="1">
    <citation type="journal article" date="2012" name="Nature">
        <title>The tomato genome sequence provides insights into fleshy fruit evolution.</title>
        <authorList>
            <consortium name="Tomato Genome Consortium"/>
        </authorList>
    </citation>
    <scope>NUCLEOTIDE SEQUENCE [LARGE SCALE GENOMIC DNA]</scope>
    <source>
        <strain evidence="2">cv. Heinz 1706</strain>
    </source>
</reference>
<organism evidence="2">
    <name type="scientific">Solanum lycopersicum</name>
    <name type="common">Tomato</name>
    <name type="synonym">Lycopersicon esculentum</name>
    <dbReference type="NCBI Taxonomy" id="4081"/>
    <lineage>
        <taxon>Eukaryota</taxon>
        <taxon>Viridiplantae</taxon>
        <taxon>Streptophyta</taxon>
        <taxon>Embryophyta</taxon>
        <taxon>Tracheophyta</taxon>
        <taxon>Spermatophyta</taxon>
        <taxon>Magnoliopsida</taxon>
        <taxon>eudicotyledons</taxon>
        <taxon>Gunneridae</taxon>
        <taxon>Pentapetalae</taxon>
        <taxon>asterids</taxon>
        <taxon>lamiids</taxon>
        <taxon>Solanales</taxon>
        <taxon>Solanaceae</taxon>
        <taxon>Solanoideae</taxon>
        <taxon>Solaneae</taxon>
        <taxon>Solanum</taxon>
        <taxon>Solanum subgen. Lycopersicon</taxon>
    </lineage>
</organism>
<dbReference type="InParanoid" id="A0A3Q7I5L1"/>
<dbReference type="AlphaFoldDB" id="A0A3Q7I5L1"/>